<organism evidence="1 2">
    <name type="scientific">Cladonia borealis</name>
    <dbReference type="NCBI Taxonomy" id="184061"/>
    <lineage>
        <taxon>Eukaryota</taxon>
        <taxon>Fungi</taxon>
        <taxon>Dikarya</taxon>
        <taxon>Ascomycota</taxon>
        <taxon>Pezizomycotina</taxon>
        <taxon>Lecanoromycetes</taxon>
        <taxon>OSLEUM clade</taxon>
        <taxon>Lecanoromycetidae</taxon>
        <taxon>Lecanorales</taxon>
        <taxon>Lecanorineae</taxon>
        <taxon>Cladoniaceae</taxon>
        <taxon>Cladonia</taxon>
    </lineage>
</organism>
<dbReference type="Proteomes" id="UP001166286">
    <property type="component" value="Unassembled WGS sequence"/>
</dbReference>
<evidence type="ECO:0000313" key="2">
    <source>
        <dbReference type="Proteomes" id="UP001166286"/>
    </source>
</evidence>
<gene>
    <name evidence="1" type="ORF">JMJ35_003181</name>
</gene>
<dbReference type="EMBL" id="JAFEKC020000005">
    <property type="protein sequence ID" value="KAK0514564.1"/>
    <property type="molecule type" value="Genomic_DNA"/>
</dbReference>
<sequence>MAFPTPSPTYPTFTTLYTHILTLPTPLLPPPKPTSPSLTASISSLALHPTLEAALHILNNDLPSAHFLVRHMQAPPAYEGMFLHGILHRIEGDYDNARAWYGNVSESEVFGEVWGSEEKAREFIGGVEGLVKKGEGERGGLERESEREIKAVVEFCRGKFGEGEVRDARDAWVKPGEDHRRMGEEMVTGGKGFRQF</sequence>
<reference evidence="1" key="1">
    <citation type="submission" date="2023-03" db="EMBL/GenBank/DDBJ databases">
        <title>Complete genome of Cladonia borealis.</title>
        <authorList>
            <person name="Park H."/>
        </authorList>
    </citation>
    <scope>NUCLEOTIDE SEQUENCE</scope>
    <source>
        <strain evidence="1">ANT050790</strain>
    </source>
</reference>
<proteinExistence type="predicted"/>
<protein>
    <submittedName>
        <fullName evidence="1">Uncharacterized protein</fullName>
    </submittedName>
</protein>
<evidence type="ECO:0000313" key="1">
    <source>
        <dbReference type="EMBL" id="KAK0514564.1"/>
    </source>
</evidence>
<accession>A0AA39R6I3</accession>
<comment type="caution">
    <text evidence="1">The sequence shown here is derived from an EMBL/GenBank/DDBJ whole genome shotgun (WGS) entry which is preliminary data.</text>
</comment>
<dbReference type="AlphaFoldDB" id="A0AA39R6I3"/>
<name>A0AA39R6I3_9LECA</name>
<keyword evidence="2" id="KW-1185">Reference proteome</keyword>